<dbReference type="RefSeq" id="WP_041612999.1">
    <property type="nucleotide sequence ID" value="NZ_CP015114.1"/>
</dbReference>
<accession>A0A143PDU3</accession>
<dbReference type="InterPro" id="IPR000905">
    <property type="entry name" value="Gcp-like_dom"/>
</dbReference>
<evidence type="ECO:0000313" key="4">
    <source>
        <dbReference type="Proteomes" id="UP000293854"/>
    </source>
</evidence>
<evidence type="ECO:0000313" key="3">
    <source>
        <dbReference type="EMBL" id="RZI02477.1"/>
    </source>
</evidence>
<gene>
    <name evidence="3" type="primary">tsaB</name>
    <name evidence="3" type="ORF">EIG99_06165</name>
    <name evidence="2" type="ORF">I6J05_06050</name>
</gene>
<dbReference type="GeneID" id="93794007"/>
<reference evidence="2 5" key="2">
    <citation type="submission" date="2021-01" db="EMBL/GenBank/DDBJ databases">
        <title>FDA dAtabase for Regulatory Grade micrObial Sequences (FDA-ARGOS): Supporting development and validation of Infectious Disease Dx tests.</title>
        <authorList>
            <person name="Sproer C."/>
            <person name="Gronow S."/>
            <person name="Severitt S."/>
            <person name="Schroder I."/>
            <person name="Tallon L."/>
            <person name="Sadzewicz L."/>
            <person name="Zhao X."/>
            <person name="Boylan J."/>
            <person name="Ott S."/>
            <person name="Bowen H."/>
            <person name="Vavikolanu K."/>
            <person name="Mehta A."/>
            <person name="Aluvathingal J."/>
            <person name="Nadendla S."/>
            <person name="Lowell S."/>
            <person name="Myers T."/>
            <person name="Yan Y."/>
            <person name="Sichtig H."/>
        </authorList>
    </citation>
    <scope>NUCLEOTIDE SEQUENCE [LARGE SCALE GENOMIC DNA]</scope>
    <source>
        <strain evidence="2 5">FDAARGOS_1148</strain>
    </source>
</reference>
<protein>
    <submittedName>
        <fullName evidence="3">tRNA (Adenosine(37)-N6)-threonylcarbamoyltransferase complex dimerization subunit type 1 TsaB</fullName>
    </submittedName>
</protein>
<dbReference type="Gene3D" id="3.30.420.40">
    <property type="match status" value="2"/>
</dbReference>
<dbReference type="PANTHER" id="PTHR11735:SF11">
    <property type="entry name" value="TRNA THREONYLCARBAMOYLADENOSINE BIOSYNTHESIS PROTEIN TSAB"/>
    <property type="match status" value="1"/>
</dbReference>
<keyword evidence="3" id="KW-0808">Transferase</keyword>
<dbReference type="InterPro" id="IPR043129">
    <property type="entry name" value="ATPase_NBD"/>
</dbReference>
<dbReference type="GO" id="GO:0016740">
    <property type="term" value="F:transferase activity"/>
    <property type="evidence" value="ECO:0007669"/>
    <property type="project" value="UniProtKB-KW"/>
</dbReference>
<dbReference type="GO" id="GO:0005829">
    <property type="term" value="C:cytosol"/>
    <property type="evidence" value="ECO:0007669"/>
    <property type="project" value="TreeGrafter"/>
</dbReference>
<dbReference type="EMBL" id="CP068073">
    <property type="protein sequence ID" value="QQS83847.1"/>
    <property type="molecule type" value="Genomic_DNA"/>
</dbReference>
<name>A0A143PDU3_9STAP</name>
<keyword evidence="5" id="KW-1185">Reference proteome</keyword>
<dbReference type="AlphaFoldDB" id="A0A143PDU3"/>
<evidence type="ECO:0000313" key="5">
    <source>
        <dbReference type="Proteomes" id="UP000595942"/>
    </source>
</evidence>
<dbReference type="KEGG" id="scv:A4G25_12410"/>
<dbReference type="SUPFAM" id="SSF53067">
    <property type="entry name" value="Actin-like ATPase domain"/>
    <property type="match status" value="2"/>
</dbReference>
<dbReference type="PANTHER" id="PTHR11735">
    <property type="entry name" value="TRNA N6-ADENOSINE THREONYLCARBAMOYLTRANSFERASE"/>
    <property type="match status" value="1"/>
</dbReference>
<dbReference type="Proteomes" id="UP000595942">
    <property type="component" value="Chromosome"/>
</dbReference>
<evidence type="ECO:0000259" key="1">
    <source>
        <dbReference type="Pfam" id="PF00814"/>
    </source>
</evidence>
<evidence type="ECO:0000313" key="2">
    <source>
        <dbReference type="EMBL" id="QQS83847.1"/>
    </source>
</evidence>
<dbReference type="OrthoDB" id="9784166at2"/>
<reference evidence="3 4" key="1">
    <citation type="submission" date="2018-11" db="EMBL/GenBank/DDBJ databases">
        <title>Genomic profiling of Staphylococcus species from a Poultry farm system in KwaZulu-Natal, South Africa.</title>
        <authorList>
            <person name="Amoako D.G."/>
            <person name="Somboro A.M."/>
            <person name="Abia A.L.K."/>
            <person name="Bester L.A."/>
            <person name="Essack S.Y."/>
        </authorList>
    </citation>
    <scope>NUCLEOTIDE SEQUENCE [LARGE SCALE GENOMIC DNA]</scope>
    <source>
        <strain evidence="3 4">SA11</strain>
    </source>
</reference>
<proteinExistence type="predicted"/>
<dbReference type="Proteomes" id="UP000293854">
    <property type="component" value="Unassembled WGS sequence"/>
</dbReference>
<dbReference type="CDD" id="cd24032">
    <property type="entry name" value="ASKHA_NBD_TsaB"/>
    <property type="match status" value="1"/>
</dbReference>
<sequence>MNYLLLDTSNKPMSLAVMQDDNVLIEHTTNLKRNHSIQLMPAIQNILQEANIDKKDIDAIITAKGPGSYTGLRIGVTTAKTLAYALQTDLYGVSSLAALAAVMPDIKEGLLIAPVMDARREAVYTGVYRYTEGQLESVLDDQYMTIEDLNMYLNESEQDYVFVGNDLEKVEPLLDGKVIITLPQAHKMKSLINQPENIHTFKPDYLKLSEAERNWLNNQKS</sequence>
<dbReference type="InterPro" id="IPR022496">
    <property type="entry name" value="T6A_TsaB"/>
</dbReference>
<feature type="domain" description="Gcp-like" evidence="1">
    <location>
        <begin position="32"/>
        <end position="173"/>
    </location>
</feature>
<dbReference type="EMBL" id="RQTE01000099">
    <property type="protein sequence ID" value="RZI02477.1"/>
    <property type="molecule type" value="Genomic_DNA"/>
</dbReference>
<dbReference type="GO" id="GO:0002949">
    <property type="term" value="P:tRNA threonylcarbamoyladenosine modification"/>
    <property type="evidence" value="ECO:0007669"/>
    <property type="project" value="InterPro"/>
</dbReference>
<dbReference type="NCBIfam" id="TIGR03725">
    <property type="entry name" value="T6A_YeaZ"/>
    <property type="match status" value="1"/>
</dbReference>
<organism evidence="3 4">
    <name type="scientific">Staphylococcus condimenti</name>
    <dbReference type="NCBI Taxonomy" id="70255"/>
    <lineage>
        <taxon>Bacteria</taxon>
        <taxon>Bacillati</taxon>
        <taxon>Bacillota</taxon>
        <taxon>Bacilli</taxon>
        <taxon>Bacillales</taxon>
        <taxon>Staphylococcaceae</taxon>
        <taxon>Staphylococcus</taxon>
    </lineage>
</organism>
<dbReference type="Pfam" id="PF00814">
    <property type="entry name" value="TsaD"/>
    <property type="match status" value="1"/>
</dbReference>
<dbReference type="GeneID" id="93726164"/>